<dbReference type="InterPro" id="IPR001611">
    <property type="entry name" value="Leu-rich_rpt"/>
</dbReference>
<dbReference type="EC" id="2.3.2.27" evidence="2"/>
<dbReference type="PANTHER" id="PTHR48051">
    <property type="match status" value="1"/>
</dbReference>
<keyword evidence="6" id="KW-1035">Host cytoplasm</keyword>
<keyword evidence="6" id="KW-0964">Secreted</keyword>
<keyword evidence="5" id="KW-0843">Virulence</keyword>
<dbReference type="PROSITE" id="PS50096">
    <property type="entry name" value="IQ"/>
    <property type="match status" value="1"/>
</dbReference>
<dbReference type="SUPFAM" id="SSF52058">
    <property type="entry name" value="L domain-like"/>
    <property type="match status" value="2"/>
</dbReference>
<dbReference type="SMART" id="SM00369">
    <property type="entry name" value="LRR_TYP"/>
    <property type="match status" value="9"/>
</dbReference>
<feature type="region of interest" description="Disordered" evidence="7">
    <location>
        <begin position="1875"/>
        <end position="1909"/>
    </location>
</feature>
<feature type="compositionally biased region" description="Acidic residues" evidence="7">
    <location>
        <begin position="1875"/>
        <end position="1893"/>
    </location>
</feature>
<dbReference type="Proteomes" id="UP000814207">
    <property type="component" value="Unassembled WGS sequence"/>
</dbReference>
<evidence type="ECO:0000256" key="2">
    <source>
        <dbReference type="ARBA" id="ARBA00012483"/>
    </source>
</evidence>
<accession>A0A9Q3ZXI9</accession>
<dbReference type="Gene3D" id="1.20.58.360">
    <property type="entry name" value="Shigella T3SS effector IpaH defines"/>
    <property type="match status" value="1"/>
</dbReference>
<dbReference type="PANTHER" id="PTHR48051:SF1">
    <property type="entry name" value="RAS SUPPRESSOR PROTEIN 1"/>
    <property type="match status" value="1"/>
</dbReference>
<protein>
    <recommendedName>
        <fullName evidence="2">RING-type E3 ubiquitin transferase</fullName>
        <ecNumber evidence="2">2.3.2.27</ecNumber>
    </recommendedName>
</protein>
<comment type="catalytic activity">
    <reaction evidence="1">
        <text>S-ubiquitinyl-[E2 ubiquitin-conjugating enzyme]-L-cysteine + [acceptor protein]-L-lysine = [E2 ubiquitin-conjugating enzyme]-L-cysteine + N(6)-ubiquitinyl-[acceptor protein]-L-lysine.</text>
        <dbReference type="EC" id="2.3.2.27"/>
    </reaction>
</comment>
<evidence type="ECO:0000256" key="5">
    <source>
        <dbReference type="ARBA" id="ARBA00023026"/>
    </source>
</evidence>
<evidence type="ECO:0000256" key="1">
    <source>
        <dbReference type="ARBA" id="ARBA00000900"/>
    </source>
</evidence>
<dbReference type="GO" id="GO:0061630">
    <property type="term" value="F:ubiquitin protein ligase activity"/>
    <property type="evidence" value="ECO:0007669"/>
    <property type="project" value="UniProtKB-EC"/>
</dbReference>
<evidence type="ECO:0000313" key="10">
    <source>
        <dbReference type="Proteomes" id="UP000814207"/>
    </source>
</evidence>
<dbReference type="InterPro" id="IPR050216">
    <property type="entry name" value="LRR_domain-containing"/>
</dbReference>
<dbReference type="Gene3D" id="3.80.10.10">
    <property type="entry name" value="Ribonuclease Inhibitor"/>
    <property type="match status" value="3"/>
</dbReference>
<comment type="similarity">
    <text evidence="6">Belongs to the LRR-containing bacterial E3 ligase family.</text>
</comment>
<dbReference type="EMBL" id="WKEU01000034">
    <property type="protein sequence ID" value="MCF5063326.1"/>
    <property type="molecule type" value="Genomic_DNA"/>
</dbReference>
<dbReference type="InterPro" id="IPR029487">
    <property type="entry name" value="NEL_dom"/>
</dbReference>
<dbReference type="Pfam" id="PF20178">
    <property type="entry name" value="ToxA_N"/>
    <property type="match status" value="1"/>
</dbReference>
<keyword evidence="6" id="KW-0833">Ubl conjugation pathway</keyword>
<reference evidence="9" key="1">
    <citation type="submission" date="2019-11" db="EMBL/GenBank/DDBJ databases">
        <title>Epiphytic Pseudomonas syringae from cherry orchards.</title>
        <authorList>
            <person name="Hulin M.T."/>
        </authorList>
    </citation>
    <scope>NUCLEOTIDE SEQUENCE</scope>
    <source>
        <strain evidence="9">PA-6-9A</strain>
    </source>
</reference>
<evidence type="ECO:0000256" key="3">
    <source>
        <dbReference type="ARBA" id="ARBA00022614"/>
    </source>
</evidence>
<evidence type="ECO:0000259" key="8">
    <source>
        <dbReference type="PROSITE" id="PS52053"/>
    </source>
</evidence>
<dbReference type="PROSITE" id="PS52053">
    <property type="entry name" value="NEL"/>
    <property type="match status" value="1"/>
</dbReference>
<evidence type="ECO:0000256" key="6">
    <source>
        <dbReference type="PROSITE-ProRule" id="PRU01398"/>
    </source>
</evidence>
<name>A0A9Q3ZXI9_PSESX</name>
<dbReference type="GO" id="GO:0005576">
    <property type="term" value="C:extracellular region"/>
    <property type="evidence" value="ECO:0007669"/>
    <property type="project" value="UniProtKB-UniRule"/>
</dbReference>
<feature type="active site" description="Glycyl thioester intermediate" evidence="6">
    <location>
        <position position="1990"/>
    </location>
</feature>
<dbReference type="InterPro" id="IPR032675">
    <property type="entry name" value="LRR_dom_sf"/>
</dbReference>
<keyword evidence="3" id="KW-0433">Leucine-rich repeat</keyword>
<sequence length="2186" mass="244749">MNFEGNEDFSQTQLGETSALAPIDALITEYGEFDHVVGGSPATYRYTEKLPLSPQDFSQLCRTLDLGRQYQEHLKQVFEAPDRAAVVRSQMIAAQKDLLEVRVHTARMKNEITESFYRALLAVLSGTPYATLEGKPLAYSRLSIFGMPLGEVVLIGPGFKPKGRTAFDWVYPIPGVLDLLIPKMPVGRFVVWIPGAPLYPLKEYDSIAQFNQDLAINLRAPSYQKLFASLLPQNKAADFLQRLEARLYTYKWNNQGLRERVYDENIDLNLRDTPITDEPFGALYDLHVQRLKDNALAVAVPTAEADRQAAKERLDYWLSIGMNALNVAAFVVPGVGELMMAVTAVQLGMEVYHGIESWQQGDMEAALGHLESVALNVAFMAGLGVAGVMAGKAPLIQVSKWVDGMVPVKLPSGEARLWKPDLVPYRSKVVIPPSVKPNARGQYEVNGKIYVRIGDGVYEKGFDTHLKKWRIKHPTNDGAYQPILQENRGGAWREIHERPLEWDRLTLLRRIGHETEGLSDETLTTLGEISGVSDDALRQMHVDGLPVPSLLAETLRQFRLDDEVGSVIAQIRRGTGLDWRYEYALPLVVEMPRWPAGRILEVFNGPELWGSSREYGTRTSAADVRATIKITRREVLQGKLPQRVLADLDEQETIDLLGRQAQGVDVAREPIFNARLADHAQKSSTQIYQSLQRSSDAVVEHSEWLRRRFPRLSSEGVREVMGNASPSELARISEGGEVPARLDDLARTYLQQSRLNRAMAGLHRDNLASFDSDRLALHTLERLPGWPTNLRLELHAERFEGRVLDSIGSETAPQRKYLVRAGERFQAYDEQGVPLNGVPLHGRNLYESIMHALPDSARSGLGLPQVNQHEELQRLLARYASTHRTEMADFLKLRLPRSRPALSRVYGRPGFALSGDGKGLVAHGSLTARVRDVYPNLTDTEADTFIFSRLGQGDTEQQIVHFLNVRQREFQVLKAALDEWAEVYPPGIAGLRESRERVARTLINCWRNRIFTDAPALYTVDLTGVGDLPALVADFSDVRMLRVDANMILGEPGAALLRQFPRAKRLSLNLDQSTLAPVIERLGGLRSVTDVILTGEGLVFMPAVLQRLNTLEHLQMLSLRGAMLTLDVSGLRNLRALSVSGTLATWPSGVFELEHLAFLNLKGTRINALPETLFAGHSRLWRRLQLDWSAFEPRVALRAFEYLLDNPAHPVDVEQWVAGYGETVLNREVPEPGDFGRRVMSGFRRQGLSLRDRMTRIETLVEERRTLMQKLQEWQATPLQVGRESISAFTRERCATSLINCWRAGLEGRYLAPGEGLSVSQGIGELDLSTGALGVLPELPDGLFNHVRRLNLHGVNASPEGFDGFLRQFPEVRHLKLSSNNLTALPSSLADLRPTHLDLSFNHLTITAEIQETLGSLTTLEELNLQGNRVEQLQISKLVHLSTLRLSGTALKAWPEGALELPRLQLLDLSRSAVTTIPEAAWHGHDALLQGTNVRGCRLTPPTLQAVSAYGQRARLDQPLGIPMPLLAEGRTGGDPEFFPENVSDNPKILIVVPEQTGSVEALTPAAFLQRLDPTMSDTMAGGHIQILELEGLSTAQIEERLTEWSLHKERLINTLNDWIDVPAYREGTRWVSAWDRRRAAEKIVEVWRGHAYRRYLSSTLTNDKHLNLVGLCTGDLPTLPKQFDHVTELTLSEVRMTAQGSNDFLRGFPNLRELTLDNNGLTSLPQPLTELTAIIRISAAQNGLTDGAEVARQLRALPALKHVNLRWNNLDSFDVSGMDLLESLDLSHNALNQWPAAVLDAPHLRSLNLSLNRISEIPERALTPACSELMEGTELSDNPLTRLTFARLSVYLDETGEGLGYTQHDINVDLGESSEEFDASTTSEESDGENQDADVHPENLTPQQQKDQWFSGVDAHSEKHLVWDALKEAENNSYFFYNLAQLRHARDFKDDLAELTQRVWTVLDAADQDAGLRDRLFTHARASRTNATCGDGWMLLFSELETMVYEAKVLTSVAIGSAEEGRSLLKLARGMIRLDEVEAEARKAIALRPNTDPAEVRFAYRIKLAKRLELPRQPVDMLYEPVANVSDADIKRAYDRIIEEENTTAFLQKLATRDYWVSYLERTYPDDFSELSRQKEVEVTALEALYPELNDAYGEAYEKLHKKYQAESLQLLIRLSGQQRSSLGV</sequence>
<organism evidence="9 10">
    <name type="scientific">Pseudomonas syringae</name>
    <dbReference type="NCBI Taxonomy" id="317"/>
    <lineage>
        <taxon>Bacteria</taxon>
        <taxon>Pseudomonadati</taxon>
        <taxon>Pseudomonadota</taxon>
        <taxon>Gammaproteobacteria</taxon>
        <taxon>Pseudomonadales</taxon>
        <taxon>Pseudomonadaceae</taxon>
        <taxon>Pseudomonas</taxon>
    </lineage>
</organism>
<keyword evidence="6" id="KW-0832">Ubl conjugation</keyword>
<evidence type="ECO:0000256" key="7">
    <source>
        <dbReference type="SAM" id="MobiDB-lite"/>
    </source>
</evidence>
<gene>
    <name evidence="9" type="ORF">GIW73_10305</name>
</gene>
<proteinExistence type="inferred from homology"/>
<dbReference type="GO" id="GO:0005737">
    <property type="term" value="C:cytoplasm"/>
    <property type="evidence" value="ECO:0007669"/>
    <property type="project" value="TreeGrafter"/>
</dbReference>
<comment type="caution">
    <text evidence="9">The sequence shown here is derived from an EMBL/GenBank/DDBJ whole genome shotgun (WGS) entry which is preliminary data.</text>
</comment>
<comment type="PTM">
    <text evidence="6">Ubiquitinated in the presence of host E1 ubiquitin-activating enzyme, E2 ubiquitin-conjugating enzyme and ubiquitin.</text>
</comment>
<dbReference type="InterPro" id="IPR046673">
    <property type="entry name" value="ToxA_N"/>
</dbReference>
<dbReference type="PROSITE" id="PS51450">
    <property type="entry name" value="LRR"/>
    <property type="match status" value="2"/>
</dbReference>
<dbReference type="Pfam" id="PF14496">
    <property type="entry name" value="NEL"/>
    <property type="match status" value="1"/>
</dbReference>
<keyword evidence="6" id="KW-0808">Transferase</keyword>
<dbReference type="InterPro" id="IPR003591">
    <property type="entry name" value="Leu-rich_rpt_typical-subtyp"/>
</dbReference>
<evidence type="ECO:0000256" key="4">
    <source>
        <dbReference type="ARBA" id="ARBA00022737"/>
    </source>
</evidence>
<feature type="domain" description="NEL" evidence="8">
    <location>
        <begin position="1902"/>
        <end position="2186"/>
    </location>
</feature>
<dbReference type="GO" id="GO:0016567">
    <property type="term" value="P:protein ubiquitination"/>
    <property type="evidence" value="ECO:0007669"/>
    <property type="project" value="InterPro"/>
</dbReference>
<evidence type="ECO:0000313" key="9">
    <source>
        <dbReference type="EMBL" id="MCF5063326.1"/>
    </source>
</evidence>
<keyword evidence="4" id="KW-0677">Repeat</keyword>